<dbReference type="AlphaFoldDB" id="A0A8S2IBM0"/>
<dbReference type="Proteomes" id="UP000682733">
    <property type="component" value="Unassembled WGS sequence"/>
</dbReference>
<dbReference type="EMBL" id="CAJNOK010004583">
    <property type="protein sequence ID" value="CAF0942406.1"/>
    <property type="molecule type" value="Genomic_DNA"/>
</dbReference>
<evidence type="ECO:0000313" key="2">
    <source>
        <dbReference type="EMBL" id="CAF3717355.1"/>
    </source>
</evidence>
<sequence>DEMIHFVINNIETYIRCNKPRLIYRYDTFPQTLPCEGVTFTRDTRSTVKLNSALTLHCLYLGIRKGFSDTRRYIPVEVRIKSYHVKHGVQPWYYQTPVINDSNDQIHFSILYSPKDDEFDAFKPPAVKVNLIRFIIRKNELKRLNMICIYQYSLPNKQNIKPYCSIGSKTKSVIIDDLTMTCYYYYLGEDSEDNTRMEREMFDELVSRETVFDYIKYLGRIK</sequence>
<gene>
    <name evidence="1" type="ORF">OVA965_LOCUS11706</name>
    <name evidence="2" type="ORF">TMI583_LOCUS11709</name>
</gene>
<evidence type="ECO:0000313" key="1">
    <source>
        <dbReference type="EMBL" id="CAF0942406.1"/>
    </source>
</evidence>
<dbReference type="Proteomes" id="UP000677228">
    <property type="component" value="Unassembled WGS sequence"/>
</dbReference>
<comment type="caution">
    <text evidence="2">The sequence shown here is derived from an EMBL/GenBank/DDBJ whole genome shotgun (WGS) entry which is preliminary data.</text>
</comment>
<name>A0A8S2IBM0_9BILA</name>
<dbReference type="EMBL" id="CAJOBA010004587">
    <property type="protein sequence ID" value="CAF3717355.1"/>
    <property type="molecule type" value="Genomic_DNA"/>
</dbReference>
<protein>
    <submittedName>
        <fullName evidence="2">Uncharacterized protein</fullName>
    </submittedName>
</protein>
<evidence type="ECO:0000313" key="3">
    <source>
        <dbReference type="Proteomes" id="UP000682733"/>
    </source>
</evidence>
<reference evidence="2" key="1">
    <citation type="submission" date="2021-02" db="EMBL/GenBank/DDBJ databases">
        <authorList>
            <person name="Nowell W R."/>
        </authorList>
    </citation>
    <scope>NUCLEOTIDE SEQUENCE</scope>
</reference>
<accession>A0A8S2IBM0</accession>
<proteinExistence type="predicted"/>
<feature type="non-terminal residue" evidence="2">
    <location>
        <position position="1"/>
    </location>
</feature>
<organism evidence="2 3">
    <name type="scientific">Didymodactylos carnosus</name>
    <dbReference type="NCBI Taxonomy" id="1234261"/>
    <lineage>
        <taxon>Eukaryota</taxon>
        <taxon>Metazoa</taxon>
        <taxon>Spiralia</taxon>
        <taxon>Gnathifera</taxon>
        <taxon>Rotifera</taxon>
        <taxon>Eurotatoria</taxon>
        <taxon>Bdelloidea</taxon>
        <taxon>Philodinida</taxon>
        <taxon>Philodinidae</taxon>
        <taxon>Didymodactylos</taxon>
    </lineage>
</organism>